<evidence type="ECO:0000313" key="3">
    <source>
        <dbReference type="EMBL" id="QBI54726.1"/>
    </source>
</evidence>
<protein>
    <submittedName>
        <fullName evidence="3">Uncharacterized protein</fullName>
    </submittedName>
</protein>
<keyword evidence="2" id="KW-0812">Transmembrane</keyword>
<evidence type="ECO:0000256" key="2">
    <source>
        <dbReference type="SAM" id="Phobius"/>
    </source>
</evidence>
<dbReference type="AlphaFoldDB" id="A0A4P6Q268"/>
<evidence type="ECO:0000256" key="1">
    <source>
        <dbReference type="SAM" id="MobiDB-lite"/>
    </source>
</evidence>
<gene>
    <name evidence="3" type="ORF">EKD16_14730</name>
</gene>
<feature type="transmembrane region" description="Helical" evidence="2">
    <location>
        <begin position="7"/>
        <end position="27"/>
    </location>
</feature>
<feature type="region of interest" description="Disordered" evidence="1">
    <location>
        <begin position="61"/>
        <end position="96"/>
    </location>
</feature>
<organism evidence="3 4">
    <name type="scientific">Streptomonospora litoralis</name>
    <dbReference type="NCBI Taxonomy" id="2498135"/>
    <lineage>
        <taxon>Bacteria</taxon>
        <taxon>Bacillati</taxon>
        <taxon>Actinomycetota</taxon>
        <taxon>Actinomycetes</taxon>
        <taxon>Streptosporangiales</taxon>
        <taxon>Nocardiopsidaceae</taxon>
        <taxon>Streptomonospora</taxon>
    </lineage>
</organism>
<keyword evidence="2" id="KW-1133">Transmembrane helix</keyword>
<keyword evidence="2" id="KW-0472">Membrane</keyword>
<reference evidence="3 4" key="1">
    <citation type="submission" date="2019-02" db="EMBL/GenBank/DDBJ databases">
        <authorList>
            <person name="Khodamoradi S."/>
            <person name="Hahnke R.L."/>
            <person name="Kaempfer P."/>
            <person name="Schumann P."/>
            <person name="Rohde M."/>
            <person name="Steinert M."/>
            <person name="Luzhetskyy A."/>
            <person name="Wink J."/>
            <person name="Ruckert C."/>
        </authorList>
    </citation>
    <scope>NUCLEOTIDE SEQUENCE [LARGE SCALE GENOMIC DNA]</scope>
    <source>
        <strain evidence="3 4">M2</strain>
    </source>
</reference>
<accession>A0A4P6Q268</accession>
<dbReference type="RefSeq" id="WP_131098850.1">
    <property type="nucleotide sequence ID" value="NZ_CP036455.1"/>
</dbReference>
<dbReference type="EMBL" id="CP036455">
    <property type="protein sequence ID" value="QBI54726.1"/>
    <property type="molecule type" value="Genomic_DNA"/>
</dbReference>
<name>A0A4P6Q268_9ACTN</name>
<sequence length="96" mass="10010">MRSLRDLLIFVLCGTGLIVWGAITALSPGAVEVSDAGSPYWTIPLGAAMIAAGVVLRRLSGRHRAPHRSSEQAAGPTAGTARERPRPAQDDTPPAP</sequence>
<dbReference type="OrthoDB" id="9932168at2"/>
<proteinExistence type="predicted"/>
<dbReference type="Proteomes" id="UP000292235">
    <property type="component" value="Chromosome"/>
</dbReference>
<dbReference type="KEGG" id="strr:EKD16_14730"/>
<evidence type="ECO:0000313" key="4">
    <source>
        <dbReference type="Proteomes" id="UP000292235"/>
    </source>
</evidence>
<feature type="transmembrane region" description="Helical" evidence="2">
    <location>
        <begin position="39"/>
        <end position="59"/>
    </location>
</feature>
<keyword evidence="4" id="KW-1185">Reference proteome</keyword>